<gene>
    <name evidence="2" type="ORF">IGU_05593</name>
</gene>
<sequence>MRKGKNGETSHFLGSEPSHNWPIGYAFSLEKINEDKVNDIQNIIITNPDSPLNKGHIICKLIKNGHISLTKQSFTHTQYGEKIKKEINTEQYHRILQTDFNIFK</sequence>
<accession>A0A9W5QFL3</accession>
<dbReference type="InterPro" id="IPR001447">
    <property type="entry name" value="Arylamine_N-AcTrfase"/>
</dbReference>
<organism evidence="2 3">
    <name type="scientific">Bacillus cereus ISP2954</name>
    <dbReference type="NCBI Taxonomy" id="1053215"/>
    <lineage>
        <taxon>Bacteria</taxon>
        <taxon>Bacillati</taxon>
        <taxon>Bacillota</taxon>
        <taxon>Bacilli</taxon>
        <taxon>Bacillales</taxon>
        <taxon>Bacillaceae</taxon>
        <taxon>Bacillus</taxon>
        <taxon>Bacillus cereus group</taxon>
    </lineage>
</organism>
<dbReference type="Gene3D" id="3.30.2140.20">
    <property type="match status" value="1"/>
</dbReference>
<comment type="similarity">
    <text evidence="1">Belongs to the arylamine N-acetyltransferase family.</text>
</comment>
<protein>
    <recommendedName>
        <fullName evidence="4">N-acetyltransferase</fullName>
    </recommendedName>
</protein>
<dbReference type="SUPFAM" id="SSF54001">
    <property type="entry name" value="Cysteine proteinases"/>
    <property type="match status" value="1"/>
</dbReference>
<dbReference type="AlphaFoldDB" id="A0A9W5QFL3"/>
<reference evidence="2 3" key="1">
    <citation type="submission" date="2012-12" db="EMBL/GenBank/DDBJ databases">
        <title>The Genome Sequence of Bacillus cereus ISP2954.</title>
        <authorList>
            <consortium name="The Broad Institute Genome Sequencing Platform"/>
            <consortium name="The Broad Institute Genome Sequencing Center for Infectious Disease"/>
            <person name="Feldgarden M."/>
            <person name="Van der Auwera G.A."/>
            <person name="Mahillon J."/>
            <person name="Duprez V."/>
            <person name="Timmery S."/>
            <person name="Mattelet C."/>
            <person name="Dierick K."/>
            <person name="Sun M."/>
            <person name="Yu Z."/>
            <person name="Zhu L."/>
            <person name="Hu X."/>
            <person name="Shank E.B."/>
            <person name="Swiecicka I."/>
            <person name="Hansen B.M."/>
            <person name="Andrup L."/>
            <person name="Walker B."/>
            <person name="Young S.K."/>
            <person name="Zeng Q."/>
            <person name="Gargeya S."/>
            <person name="Fitzgerald M."/>
            <person name="Haas B."/>
            <person name="Abouelleil A."/>
            <person name="Alvarado L."/>
            <person name="Arachchi H.M."/>
            <person name="Berlin A.M."/>
            <person name="Chapman S.B."/>
            <person name="Dewar J."/>
            <person name="Goldberg J."/>
            <person name="Griggs A."/>
            <person name="Gujja S."/>
            <person name="Hansen M."/>
            <person name="Howarth C."/>
            <person name="Imamovic A."/>
            <person name="Larimer J."/>
            <person name="McCowan C."/>
            <person name="Murphy C."/>
            <person name="Neiman D."/>
            <person name="Pearson M."/>
            <person name="Priest M."/>
            <person name="Roberts A."/>
            <person name="Saif S."/>
            <person name="Shea T."/>
            <person name="Sisk P."/>
            <person name="Sykes S."/>
            <person name="Wortman J."/>
            <person name="Nusbaum C."/>
            <person name="Birren B."/>
        </authorList>
    </citation>
    <scope>NUCLEOTIDE SEQUENCE [LARGE SCALE GENOMIC DNA]</scope>
    <source>
        <strain evidence="2 3">ISP2954</strain>
    </source>
</reference>
<evidence type="ECO:0000313" key="3">
    <source>
        <dbReference type="Proteomes" id="UP000013989"/>
    </source>
</evidence>
<dbReference type="SMR" id="A0A9W5QFL3"/>
<dbReference type="EMBL" id="AHEJ01000070">
    <property type="protein sequence ID" value="EOP62218.1"/>
    <property type="molecule type" value="Genomic_DNA"/>
</dbReference>
<evidence type="ECO:0000313" key="2">
    <source>
        <dbReference type="EMBL" id="EOP62218.1"/>
    </source>
</evidence>
<dbReference type="InterPro" id="IPR053710">
    <property type="entry name" value="Arylamine_NAT_domain_sf"/>
</dbReference>
<name>A0A9W5QFL3_BACCE</name>
<evidence type="ECO:0000256" key="1">
    <source>
        <dbReference type="ARBA" id="ARBA00006547"/>
    </source>
</evidence>
<proteinExistence type="inferred from homology"/>
<dbReference type="GO" id="GO:0016407">
    <property type="term" value="F:acetyltransferase activity"/>
    <property type="evidence" value="ECO:0007669"/>
    <property type="project" value="InterPro"/>
</dbReference>
<comment type="caution">
    <text evidence="2">The sequence shown here is derived from an EMBL/GenBank/DDBJ whole genome shotgun (WGS) entry which is preliminary data.</text>
</comment>
<evidence type="ECO:0008006" key="4">
    <source>
        <dbReference type="Google" id="ProtNLM"/>
    </source>
</evidence>
<dbReference type="Pfam" id="PF00797">
    <property type="entry name" value="Acetyltransf_2"/>
    <property type="match status" value="1"/>
</dbReference>
<dbReference type="Proteomes" id="UP000013989">
    <property type="component" value="Unassembled WGS sequence"/>
</dbReference>
<dbReference type="InterPro" id="IPR038765">
    <property type="entry name" value="Papain-like_cys_pep_sf"/>
</dbReference>